<comment type="function">
    <text evidence="3">Catalyzes the phosphorylation of hydroxymethylpyrimidine phosphate (HMP-P) to HMP-PP, and of HMP to HMP-P.</text>
</comment>
<dbReference type="EMBL" id="VUJV01000001">
    <property type="protein sequence ID" value="KAA1421346.1"/>
    <property type="molecule type" value="Genomic_DNA"/>
</dbReference>
<dbReference type="CDD" id="cd01169">
    <property type="entry name" value="HMPP_kinase"/>
    <property type="match status" value="1"/>
</dbReference>
<evidence type="ECO:0000313" key="8">
    <source>
        <dbReference type="Proteomes" id="UP000325003"/>
    </source>
</evidence>
<dbReference type="UniPathway" id="UPA00060">
    <property type="reaction ID" value="UER00138"/>
</dbReference>
<dbReference type="InterPro" id="IPR029056">
    <property type="entry name" value="Ribokinase-like"/>
</dbReference>
<organism evidence="7 8">
    <name type="scientific">Nocardioides humilatus</name>
    <dbReference type="NCBI Taxonomy" id="2607660"/>
    <lineage>
        <taxon>Bacteria</taxon>
        <taxon>Bacillati</taxon>
        <taxon>Actinomycetota</taxon>
        <taxon>Actinomycetes</taxon>
        <taxon>Propionibacteriales</taxon>
        <taxon>Nocardioidaceae</taxon>
        <taxon>Nocardioides</taxon>
    </lineage>
</organism>
<dbReference type="Gene3D" id="3.40.1190.20">
    <property type="match status" value="2"/>
</dbReference>
<evidence type="ECO:0000256" key="1">
    <source>
        <dbReference type="ARBA" id="ARBA00000151"/>
    </source>
</evidence>
<keyword evidence="7" id="KW-0418">Kinase</keyword>
<dbReference type="AlphaFoldDB" id="A0A5B1LLN1"/>
<dbReference type="GO" id="GO:0008902">
    <property type="term" value="F:hydroxymethylpyrimidine kinase activity"/>
    <property type="evidence" value="ECO:0007669"/>
    <property type="project" value="UniProtKB-EC"/>
</dbReference>
<keyword evidence="8" id="KW-1185">Reference proteome</keyword>
<feature type="domain" description="Pyridoxamine kinase/Phosphomethylpyrimidine kinase" evidence="6">
    <location>
        <begin position="170"/>
        <end position="227"/>
    </location>
</feature>
<dbReference type="InterPro" id="IPR004399">
    <property type="entry name" value="HMP/HMP-P_kinase_dom"/>
</dbReference>
<comment type="caution">
    <text evidence="7">The sequence shown here is derived from an EMBL/GenBank/DDBJ whole genome shotgun (WGS) entry which is preliminary data.</text>
</comment>
<reference evidence="7 8" key="2">
    <citation type="submission" date="2019-09" db="EMBL/GenBank/DDBJ databases">
        <authorList>
            <person name="Jin C."/>
        </authorList>
    </citation>
    <scope>NUCLEOTIDE SEQUENCE [LARGE SCALE GENOMIC DNA]</scope>
    <source>
        <strain evidence="7 8">BN130099</strain>
    </source>
</reference>
<dbReference type="PANTHER" id="PTHR20858:SF17">
    <property type="entry name" value="HYDROXYMETHYLPYRIMIDINE_PHOSPHOMETHYLPYRIMIDINE KINASE THI20-RELATED"/>
    <property type="match status" value="1"/>
</dbReference>
<dbReference type="GO" id="GO:0009229">
    <property type="term" value="P:thiamine diphosphate biosynthetic process"/>
    <property type="evidence" value="ECO:0007669"/>
    <property type="project" value="UniProtKB-UniPathway"/>
</dbReference>
<dbReference type="Proteomes" id="UP000325003">
    <property type="component" value="Unassembled WGS sequence"/>
</dbReference>
<evidence type="ECO:0000259" key="6">
    <source>
        <dbReference type="Pfam" id="PF08543"/>
    </source>
</evidence>
<reference evidence="7 8" key="1">
    <citation type="submission" date="2019-09" db="EMBL/GenBank/DDBJ databases">
        <title>Nocardioides panacisoli sp. nov., isolated from the soil of a ginseng field.</title>
        <authorList>
            <person name="Cho C."/>
        </authorList>
    </citation>
    <scope>NUCLEOTIDE SEQUENCE [LARGE SCALE GENOMIC DNA]</scope>
    <source>
        <strain evidence="7 8">BN130099</strain>
    </source>
</reference>
<evidence type="ECO:0000256" key="3">
    <source>
        <dbReference type="ARBA" id="ARBA00003848"/>
    </source>
</evidence>
<comment type="catalytic activity">
    <reaction evidence="1">
        <text>4-amino-5-hydroxymethyl-2-methylpyrimidine + ATP = 4-amino-2-methyl-5-(phosphooxymethyl)pyrimidine + ADP + H(+)</text>
        <dbReference type="Rhea" id="RHEA:23096"/>
        <dbReference type="ChEBI" id="CHEBI:15378"/>
        <dbReference type="ChEBI" id="CHEBI:16892"/>
        <dbReference type="ChEBI" id="CHEBI:30616"/>
        <dbReference type="ChEBI" id="CHEBI:58354"/>
        <dbReference type="ChEBI" id="CHEBI:456216"/>
        <dbReference type="EC" id="2.7.1.49"/>
    </reaction>
</comment>
<sequence length="239" mass="24505">MTPPVVLTIAATDSGGGAGIAADLATLAALGVHGACVVTAVTAQDTLGIRAIHPVPLEVVAAQLDAVLDDLPVAVIKTGVLATPEVVRLVADRVGGRRVTQGSLSAHRPLLVVDPVIRATTGASFATNEVITAYRDHLLPIADVVTPNEDEFVALGEPHYPGVIVTRGGPIRTTNDHGTGCTYSSALAAHLAHGSDVGTAAVRAADFVTHQLLISSDWDLGRGRGPVAHTITPHQGVHR</sequence>
<evidence type="ECO:0000256" key="2">
    <source>
        <dbReference type="ARBA" id="ARBA00000565"/>
    </source>
</evidence>
<comment type="pathway">
    <text evidence="4">Cofactor biosynthesis; thiamine diphosphate biosynthesis; 4-amino-2-methyl-5-diphosphomethylpyrimidine from 5-amino-1-(5-phospho-D-ribosyl)imidazole: step 3/3.</text>
</comment>
<dbReference type="GO" id="GO:0005829">
    <property type="term" value="C:cytosol"/>
    <property type="evidence" value="ECO:0007669"/>
    <property type="project" value="TreeGrafter"/>
</dbReference>
<evidence type="ECO:0000313" key="7">
    <source>
        <dbReference type="EMBL" id="KAA1421346.1"/>
    </source>
</evidence>
<evidence type="ECO:0000256" key="4">
    <source>
        <dbReference type="ARBA" id="ARBA00004769"/>
    </source>
</evidence>
<gene>
    <name evidence="7" type="ORF">F0U44_03315</name>
</gene>
<dbReference type="SUPFAM" id="SSF53613">
    <property type="entry name" value="Ribokinase-like"/>
    <property type="match status" value="1"/>
</dbReference>
<dbReference type="GO" id="GO:0009228">
    <property type="term" value="P:thiamine biosynthetic process"/>
    <property type="evidence" value="ECO:0007669"/>
    <property type="project" value="UniProtKB-KW"/>
</dbReference>
<accession>A0A5B1LLN1</accession>
<dbReference type="PANTHER" id="PTHR20858">
    <property type="entry name" value="PHOSPHOMETHYLPYRIMIDINE KINASE"/>
    <property type="match status" value="1"/>
</dbReference>
<dbReference type="Pfam" id="PF08543">
    <property type="entry name" value="Phos_pyr_kin"/>
    <property type="match status" value="2"/>
</dbReference>
<dbReference type="InterPro" id="IPR013749">
    <property type="entry name" value="PM/HMP-P_kinase-1"/>
</dbReference>
<name>A0A5B1LLN1_9ACTN</name>
<keyword evidence="5" id="KW-0784">Thiamine biosynthesis</keyword>
<feature type="domain" description="Pyridoxamine kinase/Phosphomethylpyrimidine kinase" evidence="6">
    <location>
        <begin position="13"/>
        <end position="156"/>
    </location>
</feature>
<evidence type="ECO:0000256" key="5">
    <source>
        <dbReference type="ARBA" id="ARBA00022977"/>
    </source>
</evidence>
<comment type="catalytic activity">
    <reaction evidence="2">
        <text>4-amino-2-methyl-5-(phosphooxymethyl)pyrimidine + ATP = 4-amino-2-methyl-5-(diphosphooxymethyl)pyrimidine + ADP</text>
        <dbReference type="Rhea" id="RHEA:19893"/>
        <dbReference type="ChEBI" id="CHEBI:30616"/>
        <dbReference type="ChEBI" id="CHEBI:57841"/>
        <dbReference type="ChEBI" id="CHEBI:58354"/>
        <dbReference type="ChEBI" id="CHEBI:456216"/>
        <dbReference type="EC" id="2.7.4.7"/>
    </reaction>
</comment>
<dbReference type="GO" id="GO:0008972">
    <property type="term" value="F:phosphomethylpyrimidine kinase activity"/>
    <property type="evidence" value="ECO:0007669"/>
    <property type="project" value="UniProtKB-EC"/>
</dbReference>
<protein>
    <submittedName>
        <fullName evidence="7">Hydroxymethylpyrimidine/phosphomethylpyrimidine kinase</fullName>
    </submittedName>
</protein>
<proteinExistence type="predicted"/>
<dbReference type="RefSeq" id="WP_149726808.1">
    <property type="nucleotide sequence ID" value="NZ_VUJV01000001.1"/>
</dbReference>
<keyword evidence="7" id="KW-0808">Transferase</keyword>